<accession>A0A540KUD1</accession>
<comment type="caution">
    <text evidence="1">The sequence shown here is derived from an EMBL/GenBank/DDBJ whole genome shotgun (WGS) entry which is preliminary data.</text>
</comment>
<keyword evidence="2" id="KW-1185">Reference proteome</keyword>
<dbReference type="EMBL" id="VIEB01000942">
    <property type="protein sequence ID" value="TQD77818.1"/>
    <property type="molecule type" value="Genomic_DNA"/>
</dbReference>
<dbReference type="Proteomes" id="UP000315295">
    <property type="component" value="Unassembled WGS sequence"/>
</dbReference>
<reference evidence="1 2" key="1">
    <citation type="journal article" date="2019" name="G3 (Bethesda)">
        <title>Sequencing of a Wild Apple (Malus baccata) Genome Unravels the Differences Between Cultivated and Wild Apple Species Regarding Disease Resistance and Cold Tolerance.</title>
        <authorList>
            <person name="Chen X."/>
        </authorList>
    </citation>
    <scope>NUCLEOTIDE SEQUENCE [LARGE SCALE GENOMIC DNA]</scope>
    <source>
        <strain evidence="2">cv. Shandingzi</strain>
        <tissue evidence="1">Leaves</tissue>
    </source>
</reference>
<dbReference type="AlphaFoldDB" id="A0A540KUD1"/>
<proteinExistence type="predicted"/>
<protein>
    <recommendedName>
        <fullName evidence="3">F-box domain-containing protein</fullName>
    </recommendedName>
</protein>
<sequence>MTKTPTTSKQRICRGITYPKGVIHRILRLIPTIPAARMSFLSKQWEGLRSSGCVLDFVEDNLDGKLDDRLGNFINTCDRYIDQFLECDKISIDKFTLILNRIEHKLCAGDDTPIKRMSLFFLWNRVGKRISQLERVQHL</sequence>
<evidence type="ECO:0000313" key="2">
    <source>
        <dbReference type="Proteomes" id="UP000315295"/>
    </source>
</evidence>
<evidence type="ECO:0000313" key="1">
    <source>
        <dbReference type="EMBL" id="TQD77818.1"/>
    </source>
</evidence>
<gene>
    <name evidence="1" type="ORF">C1H46_036648</name>
</gene>
<name>A0A540KUD1_MALBA</name>
<organism evidence="1 2">
    <name type="scientific">Malus baccata</name>
    <name type="common">Siberian crab apple</name>
    <name type="synonym">Pyrus baccata</name>
    <dbReference type="NCBI Taxonomy" id="106549"/>
    <lineage>
        <taxon>Eukaryota</taxon>
        <taxon>Viridiplantae</taxon>
        <taxon>Streptophyta</taxon>
        <taxon>Embryophyta</taxon>
        <taxon>Tracheophyta</taxon>
        <taxon>Spermatophyta</taxon>
        <taxon>Magnoliopsida</taxon>
        <taxon>eudicotyledons</taxon>
        <taxon>Gunneridae</taxon>
        <taxon>Pentapetalae</taxon>
        <taxon>rosids</taxon>
        <taxon>fabids</taxon>
        <taxon>Rosales</taxon>
        <taxon>Rosaceae</taxon>
        <taxon>Amygdaloideae</taxon>
        <taxon>Maleae</taxon>
        <taxon>Malus</taxon>
    </lineage>
</organism>
<evidence type="ECO:0008006" key="3">
    <source>
        <dbReference type="Google" id="ProtNLM"/>
    </source>
</evidence>